<accession>E9SBF8</accession>
<name>E9SBF8_RUMAL</name>
<gene>
    <name evidence="1" type="ORF">CUS_4263</name>
</gene>
<evidence type="ECO:0000313" key="1">
    <source>
        <dbReference type="EMBL" id="EGC03386.1"/>
    </source>
</evidence>
<organism evidence="1 2">
    <name type="scientific">Ruminococcus albus 8</name>
    <dbReference type="NCBI Taxonomy" id="246199"/>
    <lineage>
        <taxon>Bacteria</taxon>
        <taxon>Bacillati</taxon>
        <taxon>Bacillota</taxon>
        <taxon>Clostridia</taxon>
        <taxon>Eubacteriales</taxon>
        <taxon>Oscillospiraceae</taxon>
        <taxon>Ruminococcus</taxon>
    </lineage>
</organism>
<reference evidence="1 2" key="1">
    <citation type="submission" date="2011-02" db="EMBL/GenBank/DDBJ databases">
        <authorList>
            <person name="Nelson K.E."/>
            <person name="Sutton G."/>
            <person name="Torralba M."/>
            <person name="Durkin S."/>
            <person name="Harkins D."/>
            <person name="Montgomery R."/>
            <person name="Ziemer C."/>
            <person name="Klaassens E."/>
            <person name="Ocuiv P."/>
            <person name="Morrison M."/>
        </authorList>
    </citation>
    <scope>NUCLEOTIDE SEQUENCE [LARGE SCALE GENOMIC DNA]</scope>
    <source>
        <strain evidence="1 2">8</strain>
    </source>
</reference>
<dbReference type="AlphaFoldDB" id="E9SBF8"/>
<proteinExistence type="predicted"/>
<comment type="caution">
    <text evidence="1">The sequence shown here is derived from an EMBL/GenBank/DDBJ whole genome shotgun (WGS) entry which is preliminary data.</text>
</comment>
<evidence type="ECO:0000313" key="2">
    <source>
        <dbReference type="Proteomes" id="UP000004259"/>
    </source>
</evidence>
<dbReference type="Proteomes" id="UP000004259">
    <property type="component" value="Unassembled WGS sequence"/>
</dbReference>
<dbReference type="RefSeq" id="WP_002848888.1">
    <property type="nucleotide sequence ID" value="NZ_ADKM02000067.1"/>
</dbReference>
<sequence>MAIEKIITEMINGKFNDWSQSVLDNIKSQHHDDSALNKAFNDAMQENVSRALKNTKNKTEAPYLLRDEILKDIFNYEKIWNKMWVQLDPILEYCEHNSSIDRGAKNIEVCIDHLAVTISAHVHNECEGLINICSPWIIAILNKGNFIKQYMLYPTEIEHLLDNWDKFYEMIVSKMDEQQEKQ</sequence>
<keyword evidence="2" id="KW-1185">Reference proteome</keyword>
<dbReference type="EMBL" id="ADKM02000067">
    <property type="protein sequence ID" value="EGC03386.1"/>
    <property type="molecule type" value="Genomic_DNA"/>
</dbReference>
<protein>
    <submittedName>
        <fullName evidence="1">Uncharacterized protein</fullName>
    </submittedName>
</protein>